<protein>
    <submittedName>
        <fullName evidence="8">Pyrroloquinoline quinone-dependent dehydrogenase</fullName>
    </submittedName>
</protein>
<dbReference type="SUPFAM" id="SSF50998">
    <property type="entry name" value="Quinoprotein alcohol dehydrogenase-like"/>
    <property type="match status" value="1"/>
</dbReference>
<dbReference type="RefSeq" id="WP_245591254.1">
    <property type="nucleotide sequence ID" value="NZ_AXWS01000003.1"/>
</dbReference>
<dbReference type="Pfam" id="PF13360">
    <property type="entry name" value="PQQ_2"/>
    <property type="match status" value="1"/>
</dbReference>
<evidence type="ECO:0000256" key="4">
    <source>
        <dbReference type="SAM" id="SignalP"/>
    </source>
</evidence>
<evidence type="ECO:0000313" key="8">
    <source>
        <dbReference type="RefSeq" id="WP_245591254.1"/>
    </source>
</evidence>
<keyword evidence="7" id="KW-1185">Reference proteome</keyword>
<proteinExistence type="inferred from homology"/>
<reference evidence="8" key="1">
    <citation type="submission" date="2025-08" db="UniProtKB">
        <authorList>
            <consortium name="RefSeq"/>
        </authorList>
    </citation>
    <scope>IDENTIFICATION</scope>
</reference>
<feature type="chain" id="PRO_5040955721" evidence="4">
    <location>
        <begin position="35"/>
        <end position="565"/>
    </location>
</feature>
<dbReference type="Gene3D" id="2.140.10.10">
    <property type="entry name" value="Quinoprotein alcohol dehydrogenase-like superfamily"/>
    <property type="match status" value="1"/>
</dbReference>
<accession>A0A9U5D344</accession>
<keyword evidence="4" id="KW-0732">Signal</keyword>
<evidence type="ECO:0000259" key="6">
    <source>
        <dbReference type="Pfam" id="PF13360"/>
    </source>
</evidence>
<comment type="cofactor">
    <cofactor evidence="1">
        <name>pyrroloquinoline quinone</name>
        <dbReference type="ChEBI" id="CHEBI:58442"/>
    </cofactor>
</comment>
<feature type="signal peptide" evidence="4">
    <location>
        <begin position="1"/>
        <end position="34"/>
    </location>
</feature>
<dbReference type="PANTHER" id="PTHR32303:SF20">
    <property type="entry name" value="QUINOPROTEIN ETHANOL DEHYDROGENASE"/>
    <property type="match status" value="1"/>
</dbReference>
<dbReference type="AlphaFoldDB" id="A0A9U5D344"/>
<evidence type="ECO:0000313" key="7">
    <source>
        <dbReference type="Proteomes" id="UP000675920"/>
    </source>
</evidence>
<comment type="similarity">
    <text evidence="2">Belongs to the bacterial PQQ dehydrogenase family.</text>
</comment>
<dbReference type="GO" id="GO:0016491">
    <property type="term" value="F:oxidoreductase activity"/>
    <property type="evidence" value="ECO:0007669"/>
    <property type="project" value="UniProtKB-KW"/>
</dbReference>
<feature type="domain" description="Pyrrolo-quinoline quinone repeat" evidence="6">
    <location>
        <begin position="450"/>
        <end position="518"/>
    </location>
</feature>
<dbReference type="Pfam" id="PF01011">
    <property type="entry name" value="PQQ"/>
    <property type="match status" value="1"/>
</dbReference>
<evidence type="ECO:0000256" key="1">
    <source>
        <dbReference type="ARBA" id="ARBA00001931"/>
    </source>
</evidence>
<sequence length="565" mass="61151">MTHQPIPGRRRLFAATLTTLATSVAALLVATAQAAAPAGPGWDDPNNWPQYHRSYNAWRFSPLAQINKDNVKRLHVAWIHQPGAITHGLQATPIVIDGVMYTIAADNNVFALDAATGKILWRYTAKLAPEAKQVFYQSASRGVTVGRGKVFIGSLDGRFIALDQKTGKELWSTKLTDQKKEFGALFSSPPQLAGDVLFGGTTGGDQPVVGKIFAVNADTGERVWTFEIPRDDPKSWPGDSRLRGGGSAWLPGTYDPTTDTIYIGTSNAAPDFNRDDRMGDNLYTATLLALEPKTGRIKWHRQEVPNDTWDFDAAYESLLVPDGKGGQSLVHLNKNGFVYVMDKDSGAIRNVWQYTENMNWAKGVDPKTGQPIDPNPPETGKQKLHCPNLLGARSWNHGAYNPQTKLWYSSGMEVCNTVTSDRQAPLVAMSQLSLGLSEITLVDPPGKKADGWIGAFDPLTGKPAWKVRFDLPPLSSVLATAGGLVFSGDMRGNLYAFDADNGKELWKFEAGSGARGGPISYAVKGKQYIAIPTGLGSHAPGFLTGAFPEIRDLPGGAALLVFTVD</sequence>
<dbReference type="PANTHER" id="PTHR32303">
    <property type="entry name" value="QUINOPROTEIN ALCOHOL DEHYDROGENASE (CYTOCHROME C)"/>
    <property type="match status" value="1"/>
</dbReference>
<dbReference type="Proteomes" id="UP000675920">
    <property type="component" value="Unplaced"/>
</dbReference>
<name>A0A9U5D344_9BURK</name>
<dbReference type="InterPro" id="IPR006311">
    <property type="entry name" value="TAT_signal"/>
</dbReference>
<dbReference type="InterPro" id="IPR002372">
    <property type="entry name" value="PQQ_rpt_dom"/>
</dbReference>
<dbReference type="InterPro" id="IPR011047">
    <property type="entry name" value="Quinoprotein_ADH-like_sf"/>
</dbReference>
<keyword evidence="3" id="KW-0560">Oxidoreductase</keyword>
<dbReference type="PROSITE" id="PS51318">
    <property type="entry name" value="TAT"/>
    <property type="match status" value="1"/>
</dbReference>
<organism evidence="7 8">
    <name type="scientific">Derxia gummosa DSM 723</name>
    <dbReference type="NCBI Taxonomy" id="1121388"/>
    <lineage>
        <taxon>Bacteria</taxon>
        <taxon>Pseudomonadati</taxon>
        <taxon>Pseudomonadota</taxon>
        <taxon>Betaproteobacteria</taxon>
        <taxon>Burkholderiales</taxon>
        <taxon>Alcaligenaceae</taxon>
        <taxon>Derxia</taxon>
    </lineage>
</organism>
<evidence type="ECO:0000259" key="5">
    <source>
        <dbReference type="Pfam" id="PF01011"/>
    </source>
</evidence>
<feature type="domain" description="Pyrrolo-quinoline quinone repeat" evidence="5">
    <location>
        <begin position="48"/>
        <end position="357"/>
    </location>
</feature>
<evidence type="ECO:0000256" key="3">
    <source>
        <dbReference type="ARBA" id="ARBA00023002"/>
    </source>
</evidence>
<dbReference type="SMART" id="SM00564">
    <property type="entry name" value="PQQ"/>
    <property type="match status" value="5"/>
</dbReference>
<dbReference type="InterPro" id="IPR018391">
    <property type="entry name" value="PQQ_b-propeller_rpt"/>
</dbReference>
<evidence type="ECO:0000256" key="2">
    <source>
        <dbReference type="ARBA" id="ARBA00008156"/>
    </source>
</evidence>